<dbReference type="EMBL" id="LR796172">
    <property type="protein sequence ID" value="CAB4123516.1"/>
    <property type="molecule type" value="Genomic_DNA"/>
</dbReference>
<proteinExistence type="predicted"/>
<name>A0A6J5KQE4_9CAUD</name>
<protein>
    <submittedName>
        <fullName evidence="1">Uncharacterized protein</fullName>
    </submittedName>
</protein>
<gene>
    <name evidence="1" type="ORF">UFOVP48_18</name>
</gene>
<evidence type="ECO:0000313" key="1">
    <source>
        <dbReference type="EMBL" id="CAB4123516.1"/>
    </source>
</evidence>
<sequence length="87" mass="10102">MKFKWEHDHSHESVDLFIDHIASNTCIGWAHKTVRGTAQGYKVYVLSDYRQHVPHDLLLGQFVTIREAMRRLRVIANLLVIGGHYGF</sequence>
<accession>A0A6J5KQE4</accession>
<reference evidence="1" key="1">
    <citation type="submission" date="2020-04" db="EMBL/GenBank/DDBJ databases">
        <authorList>
            <person name="Chiriac C."/>
            <person name="Salcher M."/>
            <person name="Ghai R."/>
            <person name="Kavagutti S V."/>
        </authorList>
    </citation>
    <scope>NUCLEOTIDE SEQUENCE</scope>
</reference>
<organism evidence="1">
    <name type="scientific">uncultured Caudovirales phage</name>
    <dbReference type="NCBI Taxonomy" id="2100421"/>
    <lineage>
        <taxon>Viruses</taxon>
        <taxon>Duplodnaviria</taxon>
        <taxon>Heunggongvirae</taxon>
        <taxon>Uroviricota</taxon>
        <taxon>Caudoviricetes</taxon>
        <taxon>Peduoviridae</taxon>
        <taxon>Maltschvirus</taxon>
        <taxon>Maltschvirus maltsch</taxon>
    </lineage>
</organism>